<dbReference type="AlphaFoldDB" id="A0A255I954"/>
<protein>
    <submittedName>
        <fullName evidence="2">Uncharacterized protein</fullName>
    </submittedName>
</protein>
<gene>
    <name evidence="2" type="ORF">C8E03_11192</name>
    <name evidence="3" type="ORF">CG710_014745</name>
</gene>
<sequence length="221" mass="24328">MNINSINKTVSNIAGEKPYKKEMSNFKNKLDAIINNDSKLDTYIQENMENELDSSITYSKADSTIPILNMNSKSKTLNINEDNQDNSNLGVSSSVSKETADEITEKLGNKEFWNKIFEDLEKDDINSLKKSDKAKTNTDSEIVVKADGSRVLVITTSMGGMEVTMSLELSKPTETLVDDQGRNHGLNKAEESSADNISSDDSLSNETEGMINNIADIASRA</sequence>
<organism evidence="2 5">
    <name type="scientific">Lachnotalea glycerini</name>
    <dbReference type="NCBI Taxonomy" id="1763509"/>
    <lineage>
        <taxon>Bacteria</taxon>
        <taxon>Bacillati</taxon>
        <taxon>Bacillota</taxon>
        <taxon>Clostridia</taxon>
        <taxon>Lachnospirales</taxon>
        <taxon>Lachnospiraceae</taxon>
        <taxon>Lachnotalea</taxon>
    </lineage>
</organism>
<proteinExistence type="predicted"/>
<dbReference type="EMBL" id="NOKA02000037">
    <property type="protein sequence ID" value="RDY30453.1"/>
    <property type="molecule type" value="Genomic_DNA"/>
</dbReference>
<comment type="caution">
    <text evidence="2">The sequence shown here is derived from an EMBL/GenBank/DDBJ whole genome shotgun (WGS) entry which is preliminary data.</text>
</comment>
<dbReference type="Proteomes" id="UP000216411">
    <property type="component" value="Unassembled WGS sequence"/>
</dbReference>
<dbReference type="OrthoDB" id="2047232at2"/>
<evidence type="ECO:0000313" key="4">
    <source>
        <dbReference type="Proteomes" id="UP000216411"/>
    </source>
</evidence>
<accession>A0A255I954</accession>
<dbReference type="RefSeq" id="WP_094378411.1">
    <property type="nucleotide sequence ID" value="NZ_NOKA02000037.1"/>
</dbReference>
<name>A0A255I954_9FIRM</name>
<reference evidence="3" key="3">
    <citation type="submission" date="2018-07" db="EMBL/GenBank/DDBJ databases">
        <authorList>
            <person name="Quirk P.G."/>
            <person name="Krulwich T.A."/>
        </authorList>
    </citation>
    <scope>NUCLEOTIDE SEQUENCE</scope>
    <source>
        <strain evidence="3">CCRI-19302</strain>
    </source>
</reference>
<dbReference type="Proteomes" id="UP000247523">
    <property type="component" value="Unassembled WGS sequence"/>
</dbReference>
<reference evidence="2 5" key="2">
    <citation type="submission" date="2018-05" db="EMBL/GenBank/DDBJ databases">
        <title>Genomic Encyclopedia of Type Strains, Phase IV (KMG-IV): sequencing the most valuable type-strain genomes for metagenomic binning, comparative biology and taxonomic classification.</title>
        <authorList>
            <person name="Goeker M."/>
        </authorList>
    </citation>
    <scope>NUCLEOTIDE SEQUENCE [LARGE SCALE GENOMIC DNA]</scope>
    <source>
        <strain evidence="2 5">DSM 28816</strain>
    </source>
</reference>
<feature type="region of interest" description="Disordered" evidence="1">
    <location>
        <begin position="173"/>
        <end position="221"/>
    </location>
</feature>
<feature type="compositionally biased region" description="Polar residues" evidence="1">
    <location>
        <begin position="194"/>
        <end position="207"/>
    </location>
</feature>
<evidence type="ECO:0000313" key="3">
    <source>
        <dbReference type="EMBL" id="RDY30453.1"/>
    </source>
</evidence>
<dbReference type="EMBL" id="QICS01000011">
    <property type="protein sequence ID" value="PXV86892.1"/>
    <property type="molecule type" value="Genomic_DNA"/>
</dbReference>
<feature type="compositionally biased region" description="Basic and acidic residues" evidence="1">
    <location>
        <begin position="179"/>
        <end position="191"/>
    </location>
</feature>
<evidence type="ECO:0000313" key="5">
    <source>
        <dbReference type="Proteomes" id="UP000247523"/>
    </source>
</evidence>
<reference evidence="3 4" key="1">
    <citation type="journal article" date="2017" name="Genome Announc.">
        <title>Draft Genome Sequence of a Sporulating and Motile Strain of Lachnotalea glycerini Isolated from Water in Quebec City, Canada.</title>
        <authorList>
            <person name="Maheux A.F."/>
            <person name="Boudreau D.K."/>
            <person name="Berube E."/>
            <person name="Boissinot M."/>
            <person name="Raymond F."/>
            <person name="Brodeur S."/>
            <person name="Corbeil J."/>
            <person name="Isabel S."/>
            <person name="Omar R.F."/>
            <person name="Bergeron M.G."/>
        </authorList>
    </citation>
    <scope>NUCLEOTIDE SEQUENCE [LARGE SCALE GENOMIC DNA]</scope>
    <source>
        <strain evidence="3 4">CCRI-19302</strain>
    </source>
</reference>
<keyword evidence="4" id="KW-1185">Reference proteome</keyword>
<evidence type="ECO:0000256" key="1">
    <source>
        <dbReference type="SAM" id="MobiDB-lite"/>
    </source>
</evidence>
<evidence type="ECO:0000313" key="2">
    <source>
        <dbReference type="EMBL" id="PXV86892.1"/>
    </source>
</evidence>